<proteinExistence type="predicted"/>
<reference evidence="2 4" key="1">
    <citation type="journal article" date="2012" name="Nature">
        <title>Algal genomes reveal evolutionary mosaicism and the fate of nucleomorphs.</title>
        <authorList>
            <consortium name="DOE Joint Genome Institute"/>
            <person name="Curtis B.A."/>
            <person name="Tanifuji G."/>
            <person name="Burki F."/>
            <person name="Gruber A."/>
            <person name="Irimia M."/>
            <person name="Maruyama S."/>
            <person name="Arias M.C."/>
            <person name="Ball S.G."/>
            <person name="Gile G.H."/>
            <person name="Hirakawa Y."/>
            <person name="Hopkins J.F."/>
            <person name="Kuo A."/>
            <person name="Rensing S.A."/>
            <person name="Schmutz J."/>
            <person name="Symeonidi A."/>
            <person name="Elias M."/>
            <person name="Eveleigh R.J."/>
            <person name="Herman E.K."/>
            <person name="Klute M.J."/>
            <person name="Nakayama T."/>
            <person name="Obornik M."/>
            <person name="Reyes-Prieto A."/>
            <person name="Armbrust E.V."/>
            <person name="Aves S.J."/>
            <person name="Beiko R.G."/>
            <person name="Coutinho P."/>
            <person name="Dacks J.B."/>
            <person name="Durnford D.G."/>
            <person name="Fast N.M."/>
            <person name="Green B.R."/>
            <person name="Grisdale C.J."/>
            <person name="Hempel F."/>
            <person name="Henrissat B."/>
            <person name="Hoppner M.P."/>
            <person name="Ishida K."/>
            <person name="Kim E."/>
            <person name="Koreny L."/>
            <person name="Kroth P.G."/>
            <person name="Liu Y."/>
            <person name="Malik S.B."/>
            <person name="Maier U.G."/>
            <person name="McRose D."/>
            <person name="Mock T."/>
            <person name="Neilson J.A."/>
            <person name="Onodera N.T."/>
            <person name="Poole A.M."/>
            <person name="Pritham E.J."/>
            <person name="Richards T.A."/>
            <person name="Rocap G."/>
            <person name="Roy S.W."/>
            <person name="Sarai C."/>
            <person name="Schaack S."/>
            <person name="Shirato S."/>
            <person name="Slamovits C.H."/>
            <person name="Spencer D.F."/>
            <person name="Suzuki S."/>
            <person name="Worden A.Z."/>
            <person name="Zauner S."/>
            <person name="Barry K."/>
            <person name="Bell C."/>
            <person name="Bharti A.K."/>
            <person name="Crow J.A."/>
            <person name="Grimwood J."/>
            <person name="Kramer R."/>
            <person name="Lindquist E."/>
            <person name="Lucas S."/>
            <person name="Salamov A."/>
            <person name="McFadden G.I."/>
            <person name="Lane C.E."/>
            <person name="Keeling P.J."/>
            <person name="Gray M.W."/>
            <person name="Grigoriev I.V."/>
            <person name="Archibald J.M."/>
        </authorList>
    </citation>
    <scope>NUCLEOTIDE SEQUENCE</scope>
    <source>
        <strain evidence="2 4">CCMP2712</strain>
    </source>
</reference>
<dbReference type="EnsemblProtists" id="EKX50655">
    <property type="protein sequence ID" value="EKX50655"/>
    <property type="gene ID" value="GUITHDRAFT_103883"/>
</dbReference>
<evidence type="ECO:0000313" key="2">
    <source>
        <dbReference type="EMBL" id="EKX50655.1"/>
    </source>
</evidence>
<protein>
    <submittedName>
        <fullName evidence="2 3">Uncharacterized protein</fullName>
    </submittedName>
</protein>
<keyword evidence="4" id="KW-1185">Reference proteome</keyword>
<feature type="compositionally biased region" description="Low complexity" evidence="1">
    <location>
        <begin position="95"/>
        <end position="109"/>
    </location>
</feature>
<dbReference type="KEGG" id="gtt:GUITHDRAFT_103883"/>
<dbReference type="PaxDb" id="55529-EKX50655"/>
<evidence type="ECO:0000256" key="1">
    <source>
        <dbReference type="SAM" id="MobiDB-lite"/>
    </source>
</evidence>
<sequence length="448" mass="51240">MHQEAVKVEPYNFHTLELKKHQDMRNARKRQLQKECKLRERAVANDLLIRLDVCIPVGQQWASQILKGHLPSGRNREQLLADAVDHVRALRRSHSAPSSQALAPAASRSDQPSSCTGEILLDAMLTSHRERMVVVELPSWRIRRMSAGFEGEYRESVFGTTMVGQSLMHFVDTDDADRLREYGRRAQGYTVVMVKVRMEAMWTREGRERMFMVSGDMERVRGPEWGRVNLRHLFGVYMYSAEGSNSAPWKVDGAMQNHGLPCNRNFLSLHMPAFRESDASVSIIEWIRQGAMARLASAQDAVFSFLARRHQIHVTFDPNSSGILCIHAFVRILLPQVLGGFKTSWSCLLKQPMDGSPVARMGDEFQVLRLVGHWTGQEEEFKFTAFFCGVEDNICFHTRTWTVTSDAIRHQGQVFKTAVEEPYRYSYLMRRQEEADVTLVGLLGEDHE</sequence>
<reference evidence="3" key="3">
    <citation type="submission" date="2016-03" db="UniProtKB">
        <authorList>
            <consortium name="EnsemblProtists"/>
        </authorList>
    </citation>
    <scope>IDENTIFICATION</scope>
</reference>
<evidence type="ECO:0000313" key="4">
    <source>
        <dbReference type="Proteomes" id="UP000011087"/>
    </source>
</evidence>
<dbReference type="AlphaFoldDB" id="L1JR36"/>
<dbReference type="HOGENOM" id="CLU_037912_0_0_1"/>
<dbReference type="EMBL" id="JH992978">
    <property type="protein sequence ID" value="EKX50655.1"/>
    <property type="molecule type" value="Genomic_DNA"/>
</dbReference>
<feature type="region of interest" description="Disordered" evidence="1">
    <location>
        <begin position="91"/>
        <end position="114"/>
    </location>
</feature>
<gene>
    <name evidence="2" type="ORF">GUITHDRAFT_103883</name>
</gene>
<organism evidence="2">
    <name type="scientific">Guillardia theta (strain CCMP2712)</name>
    <name type="common">Cryptophyte</name>
    <dbReference type="NCBI Taxonomy" id="905079"/>
    <lineage>
        <taxon>Eukaryota</taxon>
        <taxon>Cryptophyceae</taxon>
        <taxon>Pyrenomonadales</taxon>
        <taxon>Geminigeraceae</taxon>
        <taxon>Guillardia</taxon>
    </lineage>
</organism>
<name>L1JR36_GUITC</name>
<dbReference type="GeneID" id="17307131"/>
<reference evidence="4" key="2">
    <citation type="submission" date="2012-11" db="EMBL/GenBank/DDBJ databases">
        <authorList>
            <person name="Kuo A."/>
            <person name="Curtis B.A."/>
            <person name="Tanifuji G."/>
            <person name="Burki F."/>
            <person name="Gruber A."/>
            <person name="Irimia M."/>
            <person name="Maruyama S."/>
            <person name="Arias M.C."/>
            <person name="Ball S.G."/>
            <person name="Gile G.H."/>
            <person name="Hirakawa Y."/>
            <person name="Hopkins J.F."/>
            <person name="Rensing S.A."/>
            <person name="Schmutz J."/>
            <person name="Symeonidi A."/>
            <person name="Elias M."/>
            <person name="Eveleigh R.J."/>
            <person name="Herman E.K."/>
            <person name="Klute M.J."/>
            <person name="Nakayama T."/>
            <person name="Obornik M."/>
            <person name="Reyes-Prieto A."/>
            <person name="Armbrust E.V."/>
            <person name="Aves S.J."/>
            <person name="Beiko R.G."/>
            <person name="Coutinho P."/>
            <person name="Dacks J.B."/>
            <person name="Durnford D.G."/>
            <person name="Fast N.M."/>
            <person name="Green B.R."/>
            <person name="Grisdale C."/>
            <person name="Hempe F."/>
            <person name="Henrissat B."/>
            <person name="Hoppner M.P."/>
            <person name="Ishida K.-I."/>
            <person name="Kim E."/>
            <person name="Koreny L."/>
            <person name="Kroth P.G."/>
            <person name="Liu Y."/>
            <person name="Malik S.-B."/>
            <person name="Maier U.G."/>
            <person name="McRose D."/>
            <person name="Mock T."/>
            <person name="Neilson J.A."/>
            <person name="Onodera N.T."/>
            <person name="Poole A.M."/>
            <person name="Pritham E.J."/>
            <person name="Richards T.A."/>
            <person name="Rocap G."/>
            <person name="Roy S.W."/>
            <person name="Sarai C."/>
            <person name="Schaack S."/>
            <person name="Shirato S."/>
            <person name="Slamovits C.H."/>
            <person name="Spencer D.F."/>
            <person name="Suzuki S."/>
            <person name="Worden A.Z."/>
            <person name="Zauner S."/>
            <person name="Barry K."/>
            <person name="Bell C."/>
            <person name="Bharti A.K."/>
            <person name="Crow J.A."/>
            <person name="Grimwood J."/>
            <person name="Kramer R."/>
            <person name="Lindquist E."/>
            <person name="Lucas S."/>
            <person name="Salamov A."/>
            <person name="McFadden G.I."/>
            <person name="Lane C.E."/>
            <person name="Keeling P.J."/>
            <person name="Gray M.W."/>
            <person name="Grigoriev I.V."/>
            <person name="Archibald J.M."/>
        </authorList>
    </citation>
    <scope>NUCLEOTIDE SEQUENCE</scope>
    <source>
        <strain evidence="4">CCMP2712</strain>
    </source>
</reference>
<evidence type="ECO:0000313" key="3">
    <source>
        <dbReference type="EnsemblProtists" id="EKX50655"/>
    </source>
</evidence>
<accession>L1JR36</accession>
<dbReference type="Proteomes" id="UP000011087">
    <property type="component" value="Unassembled WGS sequence"/>
</dbReference>
<dbReference type="RefSeq" id="XP_005837635.1">
    <property type="nucleotide sequence ID" value="XM_005837578.1"/>
</dbReference>